<dbReference type="AlphaFoldDB" id="A0A9W3KEJ8"/>
<name>A0A9W3KEJ8_BACTU</name>
<reference evidence="1 2" key="1">
    <citation type="submission" date="2013-05" db="EMBL/GenBank/DDBJ databases">
        <title>Complete genome sequence of Bacillus thuringiensis YBT-1518, a typical strain with high toxicity to nematode.</title>
        <authorList>
            <person name="Wang P."/>
            <person name="Zhang C."/>
            <person name="Guo M."/>
            <person name="Guo S."/>
            <person name="Zhu Y."/>
            <person name="Zheng J."/>
            <person name="Zhu L."/>
            <person name="Ruan L."/>
            <person name="Peng D."/>
            <person name="Sun M."/>
        </authorList>
    </citation>
    <scope>NUCLEOTIDE SEQUENCE [LARGE SCALE GENOMIC DNA]</scope>
    <source>
        <strain evidence="1 2">YBT-1518</strain>
    </source>
</reference>
<accession>A0A9W3KEJ8</accession>
<organism evidence="1 2">
    <name type="scientific">Bacillus thuringiensis YBT-1518</name>
    <dbReference type="NCBI Taxonomy" id="529122"/>
    <lineage>
        <taxon>Bacteria</taxon>
        <taxon>Bacillati</taxon>
        <taxon>Bacillota</taxon>
        <taxon>Bacilli</taxon>
        <taxon>Bacillales</taxon>
        <taxon>Bacillaceae</taxon>
        <taxon>Bacillus</taxon>
        <taxon>Bacillus cereus group</taxon>
    </lineage>
</organism>
<protein>
    <submittedName>
        <fullName evidence="1">Uncharacterized protein</fullName>
    </submittedName>
</protein>
<proteinExistence type="predicted"/>
<dbReference type="Proteomes" id="UP000018566">
    <property type="component" value="Chromosome"/>
</dbReference>
<dbReference type="EMBL" id="CP005935">
    <property type="protein sequence ID" value="AHA70394.1"/>
    <property type="molecule type" value="Genomic_DNA"/>
</dbReference>
<gene>
    <name evidence="1" type="ORF">YBT1518_05960</name>
</gene>
<evidence type="ECO:0000313" key="1">
    <source>
        <dbReference type="EMBL" id="AHA70394.1"/>
    </source>
</evidence>
<sequence length="30" mass="3329">MIIFEILHFGGLIMDKKKIFAALIGIVALL</sequence>
<dbReference type="KEGG" id="bthu:YBT1518_05960"/>
<evidence type="ECO:0000313" key="2">
    <source>
        <dbReference type="Proteomes" id="UP000018566"/>
    </source>
</evidence>